<reference evidence="2" key="1">
    <citation type="submission" date="2023-06" db="EMBL/GenBank/DDBJ databases">
        <title>Genome-scale phylogeny and comparative genomics of the fungal order Sordariales.</title>
        <authorList>
            <consortium name="Lawrence Berkeley National Laboratory"/>
            <person name="Hensen N."/>
            <person name="Bonometti L."/>
            <person name="Westerberg I."/>
            <person name="Brannstrom I.O."/>
            <person name="Guillou S."/>
            <person name="Cros-Aarteil S."/>
            <person name="Calhoun S."/>
            <person name="Haridas S."/>
            <person name="Kuo A."/>
            <person name="Mondo S."/>
            <person name="Pangilinan J."/>
            <person name="Riley R."/>
            <person name="LaButti K."/>
            <person name="Andreopoulos B."/>
            <person name="Lipzen A."/>
            <person name="Chen C."/>
            <person name="Yanf M."/>
            <person name="Daum C."/>
            <person name="Ng V."/>
            <person name="Clum A."/>
            <person name="Steindorff A."/>
            <person name="Ohm R."/>
            <person name="Martin F."/>
            <person name="Silar P."/>
            <person name="Natvig D."/>
            <person name="Lalanne C."/>
            <person name="Gautier V."/>
            <person name="Ament-velasquez S.L."/>
            <person name="Kruys A."/>
            <person name="Hutchinson M.I."/>
            <person name="Powell A.J."/>
            <person name="Barry K."/>
            <person name="Miller A.N."/>
            <person name="Grigoriev I.V."/>
            <person name="Debuchy R."/>
            <person name="Gladieux P."/>
            <person name="Thoren M.H."/>
            <person name="Johannesson H."/>
        </authorList>
    </citation>
    <scope>NUCLEOTIDE SEQUENCE</scope>
    <source>
        <strain evidence="2">SMH3391-2</strain>
    </source>
</reference>
<dbReference type="AlphaFoldDB" id="A0AA39XKK1"/>
<accession>A0AA39XKK1</accession>
<evidence type="ECO:0000256" key="1">
    <source>
        <dbReference type="SAM" id="MobiDB-lite"/>
    </source>
</evidence>
<feature type="compositionally biased region" description="Basic and acidic residues" evidence="1">
    <location>
        <begin position="36"/>
        <end position="55"/>
    </location>
</feature>
<feature type="compositionally biased region" description="Basic residues" evidence="1">
    <location>
        <begin position="326"/>
        <end position="335"/>
    </location>
</feature>
<name>A0AA39XKK1_9PEZI</name>
<protein>
    <submittedName>
        <fullName evidence="2">Uncharacterized protein</fullName>
    </submittedName>
</protein>
<evidence type="ECO:0000313" key="3">
    <source>
        <dbReference type="Proteomes" id="UP001174934"/>
    </source>
</evidence>
<feature type="compositionally biased region" description="Polar residues" evidence="1">
    <location>
        <begin position="191"/>
        <end position="204"/>
    </location>
</feature>
<feature type="compositionally biased region" description="Low complexity" evidence="1">
    <location>
        <begin position="428"/>
        <end position="437"/>
    </location>
</feature>
<feature type="compositionally biased region" description="Low complexity" evidence="1">
    <location>
        <begin position="143"/>
        <end position="153"/>
    </location>
</feature>
<feature type="region of interest" description="Disordered" evidence="1">
    <location>
        <begin position="406"/>
        <end position="442"/>
    </location>
</feature>
<feature type="compositionally biased region" description="Pro residues" evidence="1">
    <location>
        <begin position="170"/>
        <end position="180"/>
    </location>
</feature>
<organism evidence="2 3">
    <name type="scientific">Bombardia bombarda</name>
    <dbReference type="NCBI Taxonomy" id="252184"/>
    <lineage>
        <taxon>Eukaryota</taxon>
        <taxon>Fungi</taxon>
        <taxon>Dikarya</taxon>
        <taxon>Ascomycota</taxon>
        <taxon>Pezizomycotina</taxon>
        <taxon>Sordariomycetes</taxon>
        <taxon>Sordariomycetidae</taxon>
        <taxon>Sordariales</taxon>
        <taxon>Lasiosphaeriaceae</taxon>
        <taxon>Bombardia</taxon>
    </lineage>
</organism>
<dbReference type="Proteomes" id="UP001174934">
    <property type="component" value="Unassembled WGS sequence"/>
</dbReference>
<sequence length="570" mass="62183">MSERETPKIAHVEDVDESGNIVKGSSRYAASVVSPSKERPNTGRARREREVRRDSSSPVTSGLTDSDSTVHPRRGDSLKKAGKDRDKSLSNTKKAIIPIMRPPVKHSKTTPSLPRRDIEASYYGVGPGVTAATSRPRAHTGNPRPMSYYGSSPSRPPPANARFYASQTPAPLPTSFPPPSWAGGAVPIPYPSQSPAAAMPQQSPDYFARPLESRFGPGRPQSAMGYRAPRSIGFDDFEPEHERSLTRRPSSHRKSSRPQDDRRAMPPPPRPASARPTSLAFRPPPSTPVRRQSVGYDDDEIEGDGGLFHISPLATYEHSVPIPIRSKSKSRRPRRPSVGATSITYDAGDYRTEVAGKGGRRHSYYGGNKSASSGSGYEDKLRQAALYQDDMTGSNGMPLTAETLRKAGKNGGSSRSSGSRDESDYRQSATTRTTRSSANDEDVTIRVKGSTVLKYGGAEMQCRDGAEINIISRGATPFRTGSDKSIYLEQDDRRTRIERLPSARTRASSQAPSSYSRPMPIYDAGHSHSHAYDAGPGYDQYYSVSPAIPPYPQYPSGFGSHARDDDYYGQ</sequence>
<keyword evidence="3" id="KW-1185">Reference proteome</keyword>
<feature type="compositionally biased region" description="Basic and acidic residues" evidence="1">
    <location>
        <begin position="68"/>
        <end position="88"/>
    </location>
</feature>
<feature type="region of interest" description="Disordered" evidence="1">
    <location>
        <begin position="502"/>
        <end position="536"/>
    </location>
</feature>
<feature type="compositionally biased region" description="Polar residues" evidence="1">
    <location>
        <begin position="505"/>
        <end position="516"/>
    </location>
</feature>
<gene>
    <name evidence="2" type="ORF">B0T17DRAFT_503222</name>
</gene>
<feature type="region of interest" description="Disordered" evidence="1">
    <location>
        <begin position="1"/>
        <end position="377"/>
    </location>
</feature>
<feature type="compositionally biased region" description="Polar residues" evidence="1">
    <location>
        <begin position="56"/>
        <end position="67"/>
    </location>
</feature>
<dbReference type="EMBL" id="JAULSR010000001">
    <property type="protein sequence ID" value="KAK0635717.1"/>
    <property type="molecule type" value="Genomic_DNA"/>
</dbReference>
<evidence type="ECO:0000313" key="2">
    <source>
        <dbReference type="EMBL" id="KAK0635717.1"/>
    </source>
</evidence>
<feature type="compositionally biased region" description="Basic and acidic residues" evidence="1">
    <location>
        <begin position="1"/>
        <end position="13"/>
    </location>
</feature>
<comment type="caution">
    <text evidence="2">The sequence shown here is derived from an EMBL/GenBank/DDBJ whole genome shotgun (WGS) entry which is preliminary data.</text>
</comment>
<proteinExistence type="predicted"/>